<feature type="domain" description="Dystroglycan-type cadherin-like" evidence="15">
    <location>
        <begin position="12"/>
        <end position="119"/>
    </location>
</feature>
<proteinExistence type="inferred from homology"/>
<dbReference type="EMBL" id="OW152838">
    <property type="protein sequence ID" value="CAH2059581.1"/>
    <property type="molecule type" value="Genomic_DNA"/>
</dbReference>
<organism evidence="16 17">
    <name type="scientific">Iphiclides podalirius</name>
    <name type="common">scarce swallowtail</name>
    <dbReference type="NCBI Taxonomy" id="110791"/>
    <lineage>
        <taxon>Eukaryota</taxon>
        <taxon>Metazoa</taxon>
        <taxon>Ecdysozoa</taxon>
        <taxon>Arthropoda</taxon>
        <taxon>Hexapoda</taxon>
        <taxon>Insecta</taxon>
        <taxon>Pterygota</taxon>
        <taxon>Neoptera</taxon>
        <taxon>Endopterygota</taxon>
        <taxon>Lepidoptera</taxon>
        <taxon>Glossata</taxon>
        <taxon>Ditrysia</taxon>
        <taxon>Papilionoidea</taxon>
        <taxon>Papilionidae</taxon>
        <taxon>Papilioninae</taxon>
        <taxon>Iphiclides</taxon>
    </lineage>
</organism>
<feature type="compositionally biased region" description="Polar residues" evidence="12">
    <location>
        <begin position="366"/>
        <end position="384"/>
    </location>
</feature>
<feature type="signal peptide" evidence="14">
    <location>
        <begin position="1"/>
        <end position="16"/>
    </location>
</feature>
<sequence length="519" mass="57758">MFRFFISTLLIGLAAAENVNDAVETEMFAVPISPGLFNWTYQEFDEQYRFHASLKGKPELPPWLRYVYSGRHHAGFIFGTPPRGTASPVTLEIIGLNRQDYETRRVLVTLRIHPKEDMARHEVELKIDNLNVEDLLDDHRMTRLKDILRTKLWTESRRDLYATFLSSAIDLGARLPLKPSDGEGLVVRLGSAAPFSAELMRLREEVRPLSRLPSCPRDYKRTTVERLFRDAAFALDWCSFELYNTVYKDRATLRLEYLTELPNDSRATGARAVAPRSWSAPSRSALPRRAAARPLAAALAPPLLLLLLAAVALAAVLCSRYATVTDPESEYFLENIYHICIDYRKKRAHKSGKVELCIYGTGNTEQTQLADDNSNRSLGVSPSGSLARPYSPRARNLAASYSRPEPPPYPPSSLHRRRPPAPLALEESLQLLSQANIAYEPKDPLVDSADGDDDYVLVQRRPESGYGPLEPAIAGRGNLEPAIAGRAPTEPALAGPIETGAELDDIDVPELAMYGVPGI</sequence>
<dbReference type="InterPro" id="IPR008908">
    <property type="entry name" value="Sarcoglycan_alpha/epsilon"/>
</dbReference>
<evidence type="ECO:0000256" key="6">
    <source>
        <dbReference type="ARBA" id="ARBA00022490"/>
    </source>
</evidence>
<evidence type="ECO:0000313" key="17">
    <source>
        <dbReference type="Proteomes" id="UP000837857"/>
    </source>
</evidence>
<evidence type="ECO:0000256" key="13">
    <source>
        <dbReference type="SAM" id="Phobius"/>
    </source>
</evidence>
<comment type="subcellular location">
    <subcellularLocation>
        <location evidence="3">Cell membrane</location>
        <location evidence="3">Sarcolemma</location>
        <topology evidence="3">Single-pass membrane protein</topology>
    </subcellularLocation>
    <subcellularLocation>
        <location evidence="2">Cytoplasm</location>
        <location evidence="2">Cytoskeleton</location>
    </subcellularLocation>
</comment>
<keyword evidence="10" id="KW-0325">Glycoprotein</keyword>
<evidence type="ECO:0000256" key="5">
    <source>
        <dbReference type="ARBA" id="ARBA00022475"/>
    </source>
</evidence>
<evidence type="ECO:0000256" key="4">
    <source>
        <dbReference type="ARBA" id="ARBA00007721"/>
    </source>
</evidence>
<evidence type="ECO:0000313" key="16">
    <source>
        <dbReference type="EMBL" id="CAH2059581.1"/>
    </source>
</evidence>
<evidence type="ECO:0000256" key="12">
    <source>
        <dbReference type="SAM" id="MobiDB-lite"/>
    </source>
</evidence>
<dbReference type="InterPro" id="IPR006644">
    <property type="entry name" value="Cadg"/>
</dbReference>
<accession>A0ABN8IN95</accession>
<evidence type="ECO:0000256" key="1">
    <source>
        <dbReference type="ARBA" id="ARBA00002860"/>
    </source>
</evidence>
<feature type="non-terminal residue" evidence="16">
    <location>
        <position position="519"/>
    </location>
</feature>
<gene>
    <name evidence="16" type="ORF">IPOD504_LOCUS10933</name>
</gene>
<keyword evidence="11" id="KW-0206">Cytoskeleton</keyword>
<evidence type="ECO:0000256" key="9">
    <source>
        <dbReference type="ARBA" id="ARBA00023136"/>
    </source>
</evidence>
<evidence type="ECO:0000256" key="2">
    <source>
        <dbReference type="ARBA" id="ARBA00004245"/>
    </source>
</evidence>
<evidence type="ECO:0000256" key="14">
    <source>
        <dbReference type="SAM" id="SignalP"/>
    </source>
</evidence>
<keyword evidence="9 13" id="KW-0472">Membrane</keyword>
<keyword evidence="17" id="KW-1185">Reference proteome</keyword>
<protein>
    <recommendedName>
        <fullName evidence="15">Dystroglycan-type cadherin-like domain-containing protein</fullName>
    </recommendedName>
</protein>
<dbReference type="InterPro" id="IPR048347">
    <property type="entry name" value="Sarcoglycan_C"/>
</dbReference>
<evidence type="ECO:0000256" key="10">
    <source>
        <dbReference type="ARBA" id="ARBA00023180"/>
    </source>
</evidence>
<dbReference type="Pfam" id="PF05510">
    <property type="entry name" value="Sarcoglycan_2"/>
    <property type="match status" value="1"/>
</dbReference>
<dbReference type="PANTHER" id="PTHR10132:SF14">
    <property type="entry name" value="SARCOGLYCAN ALPHA, ISOFORM C"/>
    <property type="match status" value="1"/>
</dbReference>
<dbReference type="SMART" id="SM00736">
    <property type="entry name" value="CADG"/>
    <property type="match status" value="1"/>
</dbReference>
<keyword evidence="14" id="KW-0732">Signal</keyword>
<dbReference type="PANTHER" id="PTHR10132">
    <property type="entry name" value="ALPHA-/EPSILON-SARCOGLYCAN FAMILY MEMBER"/>
    <property type="match status" value="1"/>
</dbReference>
<reference evidence="16" key="1">
    <citation type="submission" date="2022-03" db="EMBL/GenBank/DDBJ databases">
        <authorList>
            <person name="Martin H S."/>
        </authorList>
    </citation>
    <scope>NUCLEOTIDE SEQUENCE</scope>
</reference>
<name>A0ABN8IN95_9NEOP</name>
<evidence type="ECO:0000259" key="15">
    <source>
        <dbReference type="SMART" id="SM00736"/>
    </source>
</evidence>
<comment type="similarity">
    <text evidence="4">Belongs to the sarcoglycan alpha/epsilon family.</text>
</comment>
<keyword evidence="7 13" id="KW-0812">Transmembrane</keyword>
<evidence type="ECO:0000256" key="7">
    <source>
        <dbReference type="ARBA" id="ARBA00022692"/>
    </source>
</evidence>
<keyword evidence="6" id="KW-0963">Cytoplasm</keyword>
<comment type="function">
    <text evidence="1">Component of the sarcoglycan complex, a subcomplex of the dystrophin-glycoprotein complex which forms a link between the F-actin cytoskeleton and the extracellular matrix.</text>
</comment>
<evidence type="ECO:0000256" key="11">
    <source>
        <dbReference type="ARBA" id="ARBA00023212"/>
    </source>
</evidence>
<dbReference type="Proteomes" id="UP000837857">
    <property type="component" value="Chromosome 26"/>
</dbReference>
<evidence type="ECO:0000256" key="8">
    <source>
        <dbReference type="ARBA" id="ARBA00022989"/>
    </source>
</evidence>
<evidence type="ECO:0000256" key="3">
    <source>
        <dbReference type="ARBA" id="ARBA00004513"/>
    </source>
</evidence>
<feature type="region of interest" description="Disordered" evidence="12">
    <location>
        <begin position="366"/>
        <end position="419"/>
    </location>
</feature>
<keyword evidence="8 13" id="KW-1133">Transmembrane helix</keyword>
<keyword evidence="5" id="KW-1003">Cell membrane</keyword>
<feature type="transmembrane region" description="Helical" evidence="13">
    <location>
        <begin position="295"/>
        <end position="318"/>
    </location>
</feature>
<dbReference type="Pfam" id="PF20989">
    <property type="entry name" value="Sarcoglycan_2_C"/>
    <property type="match status" value="1"/>
</dbReference>
<feature type="chain" id="PRO_5046059415" description="Dystroglycan-type cadherin-like domain-containing protein" evidence="14">
    <location>
        <begin position="17"/>
        <end position="519"/>
    </location>
</feature>
<dbReference type="InterPro" id="IPR048346">
    <property type="entry name" value="Sarcoglycan_N"/>
</dbReference>